<feature type="region of interest" description="Disordered" evidence="1">
    <location>
        <begin position="470"/>
        <end position="516"/>
    </location>
</feature>
<keyword evidence="3" id="KW-1185">Reference proteome</keyword>
<feature type="region of interest" description="Disordered" evidence="1">
    <location>
        <begin position="334"/>
        <end position="361"/>
    </location>
</feature>
<evidence type="ECO:0000256" key="1">
    <source>
        <dbReference type="SAM" id="MobiDB-lite"/>
    </source>
</evidence>
<gene>
    <name evidence="2" type="ORF">EVOR1521_LOCUS15007</name>
</gene>
<name>A0AA36IL60_9DINO</name>
<sequence length="611" mass="69384">MDPRENPNFFLNHEDPEFWNNAARKPHMKALLQSDDHWKLRKNTWLEQYSQVSESNDFRREVADCLEESSMATRRLVTPILHYRPVELHLMQVIKQAKERGVPFGQMVETAENQRILMDFRNAIDNDGAKGAEHLFLDWRQREIQQSADSRRQKVEGPQAESSMKEVQDGLSFATKYRKDGVVDWDRGCPEDALQAWRLGCEVLQRIRVPEADPAMKFFSELKVALLKNRALAALKLNSWQEALESADQVLKIDDQDHKAWFRKACALEGLGKLEEVERCLDMIDGIAVGRPDRDRLEHEIKAKREKVKALRSKDEVSQQRMLQLGLQKCLFSEEREPQPSAAPELPALQAAPESQAAARVEDATRKRLTRDGAEDLLKELERAYAEPSFREQVRKLARDVSSQEEFTRYLDKVAFPVQKPVLERWGFEATAFGVVEMRCAIQDHTADPQLKRQSDATTRALYGEMYNAVRGKQGKPSVSSTLPEQERMKQAEKRLQRRLKRSEDSGSEAEPVQDSSRLYAHWRSVEAPAIKGPREVVAAPKEQPAAKVASKESAANRKEIWAELSQAKKSADVKRLRAALERAVAAGFSAVTIRSAKQALVALGGSSDGL</sequence>
<reference evidence="2" key="1">
    <citation type="submission" date="2023-08" db="EMBL/GenBank/DDBJ databases">
        <authorList>
            <person name="Chen Y."/>
            <person name="Shah S."/>
            <person name="Dougan E. K."/>
            <person name="Thang M."/>
            <person name="Chan C."/>
        </authorList>
    </citation>
    <scope>NUCLEOTIDE SEQUENCE</scope>
</reference>
<dbReference type="Proteomes" id="UP001178507">
    <property type="component" value="Unassembled WGS sequence"/>
</dbReference>
<dbReference type="SUPFAM" id="SSF48452">
    <property type="entry name" value="TPR-like"/>
    <property type="match status" value="1"/>
</dbReference>
<dbReference type="InterPro" id="IPR050754">
    <property type="entry name" value="FKBP4/5/8-like"/>
</dbReference>
<comment type="caution">
    <text evidence="2">The sequence shown here is derived from an EMBL/GenBank/DDBJ whole genome shotgun (WGS) entry which is preliminary data.</text>
</comment>
<accession>A0AA36IL60</accession>
<dbReference type="Gene3D" id="1.25.40.10">
    <property type="entry name" value="Tetratricopeptide repeat domain"/>
    <property type="match status" value="1"/>
</dbReference>
<protein>
    <recommendedName>
        <fullName evidence="4">Protein C10</fullName>
    </recommendedName>
</protein>
<evidence type="ECO:0000313" key="2">
    <source>
        <dbReference type="EMBL" id="CAJ1389377.1"/>
    </source>
</evidence>
<dbReference type="InterPro" id="IPR011990">
    <property type="entry name" value="TPR-like_helical_dom_sf"/>
</dbReference>
<evidence type="ECO:0000313" key="3">
    <source>
        <dbReference type="Proteomes" id="UP001178507"/>
    </source>
</evidence>
<dbReference type="EMBL" id="CAUJNA010001860">
    <property type="protein sequence ID" value="CAJ1389377.1"/>
    <property type="molecule type" value="Genomic_DNA"/>
</dbReference>
<dbReference type="AlphaFoldDB" id="A0AA36IL60"/>
<feature type="compositionally biased region" description="Basic and acidic residues" evidence="1">
    <location>
        <begin position="485"/>
        <end position="495"/>
    </location>
</feature>
<evidence type="ECO:0008006" key="4">
    <source>
        <dbReference type="Google" id="ProtNLM"/>
    </source>
</evidence>
<feature type="compositionally biased region" description="Low complexity" evidence="1">
    <location>
        <begin position="339"/>
        <end position="359"/>
    </location>
</feature>
<proteinExistence type="predicted"/>
<dbReference type="PANTHER" id="PTHR46512:SF9">
    <property type="entry name" value="PEPTIDYLPROLYL ISOMERASE"/>
    <property type="match status" value="1"/>
</dbReference>
<dbReference type="PANTHER" id="PTHR46512">
    <property type="entry name" value="PEPTIDYLPROLYL ISOMERASE"/>
    <property type="match status" value="1"/>
</dbReference>
<organism evidence="2 3">
    <name type="scientific">Effrenium voratum</name>
    <dbReference type="NCBI Taxonomy" id="2562239"/>
    <lineage>
        <taxon>Eukaryota</taxon>
        <taxon>Sar</taxon>
        <taxon>Alveolata</taxon>
        <taxon>Dinophyceae</taxon>
        <taxon>Suessiales</taxon>
        <taxon>Symbiodiniaceae</taxon>
        <taxon>Effrenium</taxon>
    </lineage>
</organism>